<dbReference type="Proteomes" id="UP000829354">
    <property type="component" value="Chromosome IV"/>
</dbReference>
<evidence type="ECO:0000313" key="7">
    <source>
        <dbReference type="EMBL" id="UMM27550.1"/>
    </source>
</evidence>
<evidence type="ECO:0000256" key="2">
    <source>
        <dbReference type="ARBA" id="ARBA00005546"/>
    </source>
</evidence>
<dbReference type="SUPFAM" id="SSF143870">
    <property type="entry name" value="PF0523-like"/>
    <property type="match status" value="1"/>
</dbReference>
<dbReference type="InterPro" id="IPR036504">
    <property type="entry name" value="CGI121/TPRKB_sf"/>
</dbReference>
<dbReference type="EMBL" id="CP090894">
    <property type="protein sequence ID" value="ULT94316.1"/>
    <property type="molecule type" value="Genomic_DNA"/>
</dbReference>
<dbReference type="Proteomes" id="UP000827892">
    <property type="component" value="Chromosome IV"/>
</dbReference>
<dbReference type="PANTHER" id="PTHR15840:SF10">
    <property type="entry name" value="EKC_KEOPS COMPLEX SUBUNIT TPRKB"/>
    <property type="match status" value="1"/>
</dbReference>
<dbReference type="GO" id="GO:0005634">
    <property type="term" value="C:nucleus"/>
    <property type="evidence" value="ECO:0007669"/>
    <property type="project" value="UniProtKB-SubCell"/>
</dbReference>
<comment type="subcellular location">
    <subcellularLocation>
        <location evidence="1">Nucleus</location>
    </subcellularLocation>
</comment>
<dbReference type="EMBL" id="CP092623">
    <property type="protein sequence ID" value="UMM27550.1"/>
    <property type="molecule type" value="Genomic_DNA"/>
</dbReference>
<proteinExistence type="inferred from homology"/>
<sequence length="250" mass="27543">MRAQNADEEWKNFLLGVGDGLKGEEGTGVMEVPENLRCDGDLAEEIFGSLLRNGSNMHTLEDVDESKMKHSHLYELQPDPYDFTQRKTCRVCLFKDVKNAAELSQLLKEGKIDAALIRAELVLEPFVLLAAANRAVHQSAHNRMSCRSLSAELVYSLSPSRNISDSLVTFGIAEHSTALIAAIFDDKSGSEMKKLAKKIKGTPEPMMSGLPKFANVSLIKKVYQVGNPAFAEEGLSDHIVSRMVSKDFVS</sequence>
<keyword evidence="3" id="KW-0819">tRNA processing</keyword>
<keyword evidence="9" id="KW-1185">Reference proteome</keyword>
<evidence type="ECO:0000313" key="6">
    <source>
        <dbReference type="EMBL" id="ULT94316.1"/>
    </source>
</evidence>
<dbReference type="Pfam" id="PF08617">
    <property type="entry name" value="CGI-121"/>
    <property type="match status" value="1"/>
</dbReference>
<accession>A0AAE9ES18</accession>
<reference evidence="7 9" key="1">
    <citation type="submission" date="2022-04" db="EMBL/GenBank/DDBJ databases">
        <title>Chromosome-level reference genomes for two strains of Caenorhabditis briggsae: an improved platform for comparative genomics.</title>
        <authorList>
            <person name="Stevens L."/>
            <person name="Andersen E."/>
        </authorList>
    </citation>
    <scope>NUCLEOTIDE SEQUENCE [LARGE SCALE GENOMIC DNA]</scope>
    <source>
        <strain evidence="7">VX34</strain>
        <tissue evidence="7">Whole-organism</tissue>
    </source>
</reference>
<evidence type="ECO:0000256" key="3">
    <source>
        <dbReference type="ARBA" id="ARBA00022694"/>
    </source>
</evidence>
<dbReference type="PANTHER" id="PTHR15840">
    <property type="entry name" value="CGI-121 FAMILY MEMBER"/>
    <property type="match status" value="1"/>
</dbReference>
<dbReference type="InterPro" id="IPR013926">
    <property type="entry name" value="CGI121/TPRKB"/>
</dbReference>
<evidence type="ECO:0000256" key="5">
    <source>
        <dbReference type="RuleBase" id="RU004398"/>
    </source>
</evidence>
<evidence type="ECO:0000256" key="4">
    <source>
        <dbReference type="ARBA" id="ARBA00023242"/>
    </source>
</evidence>
<evidence type="ECO:0000313" key="8">
    <source>
        <dbReference type="Proteomes" id="UP000827892"/>
    </source>
</evidence>
<reference evidence="6 8" key="2">
    <citation type="submission" date="2022-05" db="EMBL/GenBank/DDBJ databases">
        <title>Chromosome-level reference genomes for two strains of Caenorhabditis briggsae: an improved platform for comparative genomics.</title>
        <authorList>
            <person name="Stevens L."/>
            <person name="Andersen E.C."/>
        </authorList>
    </citation>
    <scope>NUCLEOTIDE SEQUENCE [LARGE SCALE GENOMIC DNA]</scope>
    <source>
        <strain evidence="6">QX1410_ONT</strain>
        <tissue evidence="6">Whole-organism</tissue>
    </source>
</reference>
<evidence type="ECO:0000313" key="9">
    <source>
        <dbReference type="Proteomes" id="UP000829354"/>
    </source>
</evidence>
<dbReference type="Gene3D" id="3.30.2380.10">
    <property type="entry name" value="CGI121/TPRKB"/>
    <property type="match status" value="1"/>
</dbReference>
<dbReference type="GO" id="GO:0008033">
    <property type="term" value="P:tRNA processing"/>
    <property type="evidence" value="ECO:0007669"/>
    <property type="project" value="UniProtKB-KW"/>
</dbReference>
<protein>
    <submittedName>
        <fullName evidence="7">Uncharacterized protein</fullName>
    </submittedName>
</protein>
<name>A0AAE9ES18_CAEBR</name>
<dbReference type="AlphaFoldDB" id="A0AAE9ES18"/>
<gene>
    <name evidence="6" type="ORF">L3Y34_003650</name>
    <name evidence="7" type="ORF">L5515_010800</name>
</gene>
<keyword evidence="4 5" id="KW-0539">Nucleus</keyword>
<evidence type="ECO:0000256" key="1">
    <source>
        <dbReference type="ARBA" id="ARBA00004123"/>
    </source>
</evidence>
<organism evidence="7 9">
    <name type="scientific">Caenorhabditis briggsae</name>
    <dbReference type="NCBI Taxonomy" id="6238"/>
    <lineage>
        <taxon>Eukaryota</taxon>
        <taxon>Metazoa</taxon>
        <taxon>Ecdysozoa</taxon>
        <taxon>Nematoda</taxon>
        <taxon>Chromadorea</taxon>
        <taxon>Rhabditida</taxon>
        <taxon>Rhabditina</taxon>
        <taxon>Rhabditomorpha</taxon>
        <taxon>Rhabditoidea</taxon>
        <taxon>Rhabditidae</taxon>
        <taxon>Peloderinae</taxon>
        <taxon>Caenorhabditis</taxon>
    </lineage>
</organism>
<comment type="similarity">
    <text evidence="2 5">Belongs to the CGI121/TPRKB family.</text>
</comment>